<dbReference type="Gene3D" id="3.90.550.10">
    <property type="entry name" value="Spore Coat Polysaccharide Biosynthesis Protein SpsA, Chain A"/>
    <property type="match status" value="2"/>
</dbReference>
<dbReference type="Pfam" id="PF00535">
    <property type="entry name" value="Glycos_transf_2"/>
    <property type="match status" value="2"/>
</dbReference>
<dbReference type="CDD" id="cd02511">
    <property type="entry name" value="Beta4Glucosyltransferase"/>
    <property type="match status" value="2"/>
</dbReference>
<dbReference type="InterPro" id="IPR001173">
    <property type="entry name" value="Glyco_trans_2-like"/>
</dbReference>
<dbReference type="SUPFAM" id="SSF53448">
    <property type="entry name" value="Nucleotide-diphospho-sugar transferases"/>
    <property type="match status" value="2"/>
</dbReference>
<dbReference type="AlphaFoldDB" id="A0A4V2US10"/>
<dbReference type="Gene3D" id="1.25.40.10">
    <property type="entry name" value="Tetratricopeptide repeat domain"/>
    <property type="match status" value="2"/>
</dbReference>
<gene>
    <name evidence="2" type="ORF">EDC37_10647</name>
</gene>
<keyword evidence="2" id="KW-0808">Transferase</keyword>
<comment type="caution">
    <text evidence="2">The sequence shown here is derived from an EMBL/GenBank/DDBJ whole genome shotgun (WGS) entry which is preliminary data.</text>
</comment>
<name>A0A4V2US10_9FIRM</name>
<dbReference type="RefSeq" id="WP_132548651.1">
    <property type="nucleotide sequence ID" value="NZ_SMAA01000006.1"/>
</dbReference>
<dbReference type="InterPro" id="IPR011990">
    <property type="entry name" value="TPR-like_helical_dom_sf"/>
</dbReference>
<dbReference type="SMART" id="SM00028">
    <property type="entry name" value="TPR"/>
    <property type="match status" value="5"/>
</dbReference>
<evidence type="ECO:0000313" key="3">
    <source>
        <dbReference type="Proteomes" id="UP000295188"/>
    </source>
</evidence>
<dbReference type="InterPro" id="IPR029044">
    <property type="entry name" value="Nucleotide-diphossugar_trans"/>
</dbReference>
<dbReference type="InterPro" id="IPR019734">
    <property type="entry name" value="TPR_rpt"/>
</dbReference>
<feature type="domain" description="Glycosyltransferase 2-like" evidence="1">
    <location>
        <begin position="468"/>
        <end position="594"/>
    </location>
</feature>
<dbReference type="Proteomes" id="UP000295188">
    <property type="component" value="Unassembled WGS sequence"/>
</dbReference>
<dbReference type="SUPFAM" id="SSF48452">
    <property type="entry name" value="TPR-like"/>
    <property type="match status" value="2"/>
</dbReference>
<proteinExistence type="predicted"/>
<feature type="domain" description="Glycosyltransferase 2-like" evidence="1">
    <location>
        <begin position="132"/>
        <end position="258"/>
    </location>
</feature>
<evidence type="ECO:0000259" key="1">
    <source>
        <dbReference type="Pfam" id="PF00535"/>
    </source>
</evidence>
<dbReference type="EMBL" id="SMAA01000006">
    <property type="protein sequence ID" value="TCS79632.1"/>
    <property type="molecule type" value="Genomic_DNA"/>
</dbReference>
<dbReference type="PANTHER" id="PTHR43630:SF2">
    <property type="entry name" value="GLYCOSYLTRANSFERASE"/>
    <property type="match status" value="1"/>
</dbReference>
<evidence type="ECO:0000313" key="2">
    <source>
        <dbReference type="EMBL" id="TCS79632.1"/>
    </source>
</evidence>
<dbReference type="OrthoDB" id="9815923at2"/>
<dbReference type="PANTHER" id="PTHR43630">
    <property type="entry name" value="POLY-BETA-1,6-N-ACETYL-D-GLUCOSAMINE SYNTHASE"/>
    <property type="match status" value="1"/>
</dbReference>
<sequence length="1067" mass="124786">MDRKNLDSKKDTSLNLYTNERIPVFDRSQPYRMLINTLEEKNTDLSIIKQAIATAMQSFPTLPDFAAEYAKILASEYDFVKAVQYMQRAFTLKEKYAEKEPSLFTKEFCVIAAKNISQWQKIIKLTRTIRLSACVIIKNEEKNILHYFNRIRNCTDEQIIVDTGSTDNTLSLLQELPANIYHYKWQNDFAAAKNFAISKARGDWIIFLDADEYFSLPSAEKLRAIIAAETAAAVIPDTIMCTEINIEEKTGKEINRFVNPRIFRNLPHLRYQGKIHEQIYNSKRPLTLKTNDSLCIYHTGYSTALTKEKAQRNLQLLLSQKYDENNPVHWHYFADCYYGMGDFQKAVFCIEQYFRQDKYQVVNAECGIWRNYINALLILKKPFSQIKTVIKNAIAKFPQIADFYTFAGYIAYQQKEYIQAEKYFLKAKKIYRQNNQMNITGTAFTADKENIDVFLTKIKHLKNKLTISACVIVKNNEKDIKKWLDCVKHFSDEIIVIDTGSEDRTIDITQKAGATIYSFPWQDDFAKAKNYAITKATGKWIVFLDADEYFAEGTDIKQLLTSFEDKVEAVSCNMVNIDVDNNNTEINRFPQIRVFLNDIHIRYKGKIHEQLHKSTGELQITTKPDLIIYHTGYSQSICTEKLKRNLMIMLDDIQKNGDNIYYYRYLADCYTAFADYDKAIFYYKKHLQTGLHSLGNESEVYFNLIDSMIKGKKPYIQILPFIKKACIQFPQHPEFPAQFGALNFLLKKYSDAKKYLQLSLAMKNNVQNLSTDNFTALVPEVYRYLAAIFFLENNTKESFIYLDRSLQTNKYNYKALRLLIKLLKAAKEKETFASIMKYYDCNIKDLSFIGDQLFATGNIALFTYCNQILHKKFNIYSENWKAWDILMKENKENAFNELLAHAIEKIQLLFISLLSANDLSIKYQSILPDPIWNCLCAYYGKTKLQADNDFDAYLTLLPVVISRTPNSISQKYIAMAMTFPKGILIKVIEILYRFEKWTELYTFLLEIMKEQRQSNNNFLFIFAKCAYYNKDFTNAENFFQDLLNKNYRPKEVKAYLLWIKERRTGKW</sequence>
<keyword evidence="3" id="KW-1185">Reference proteome</keyword>
<protein>
    <submittedName>
        <fullName evidence="2">Glycosyltransferase involved in cell wall biosynthesis</fullName>
    </submittedName>
</protein>
<reference evidence="2 3" key="1">
    <citation type="submission" date="2019-03" db="EMBL/GenBank/DDBJ databases">
        <title>Genomic Encyclopedia of Type Strains, Phase IV (KMG-IV): sequencing the most valuable type-strain genomes for metagenomic binning, comparative biology and taxonomic classification.</title>
        <authorList>
            <person name="Goeker M."/>
        </authorList>
    </citation>
    <scope>NUCLEOTIDE SEQUENCE [LARGE SCALE GENOMIC DNA]</scope>
    <source>
        <strain evidence="2 3">DSM 20467</strain>
    </source>
</reference>
<organism evidence="2 3">
    <name type="scientific">Pectinatus cerevisiiphilus</name>
    <dbReference type="NCBI Taxonomy" id="86956"/>
    <lineage>
        <taxon>Bacteria</taxon>
        <taxon>Bacillati</taxon>
        <taxon>Bacillota</taxon>
        <taxon>Negativicutes</taxon>
        <taxon>Selenomonadales</taxon>
        <taxon>Selenomonadaceae</taxon>
        <taxon>Pectinatus</taxon>
    </lineage>
</organism>
<dbReference type="GO" id="GO:0016740">
    <property type="term" value="F:transferase activity"/>
    <property type="evidence" value="ECO:0007669"/>
    <property type="project" value="UniProtKB-KW"/>
</dbReference>
<accession>A0A4V2US10</accession>